<dbReference type="Proteomes" id="UP000537775">
    <property type="component" value="Unassembled WGS sequence"/>
</dbReference>
<name>A0A7X0FQM5_9MICO</name>
<evidence type="ECO:0000313" key="4">
    <source>
        <dbReference type="EMBL" id="MBB6391286.1"/>
    </source>
</evidence>
<feature type="transmembrane region" description="Helical" evidence="2">
    <location>
        <begin position="65"/>
        <end position="90"/>
    </location>
</feature>
<keyword evidence="5" id="KW-1185">Reference proteome</keyword>
<evidence type="ECO:0000256" key="1">
    <source>
        <dbReference type="SAM" id="MobiDB-lite"/>
    </source>
</evidence>
<feature type="transmembrane region" description="Helical" evidence="2">
    <location>
        <begin position="35"/>
        <end position="53"/>
    </location>
</feature>
<dbReference type="RefSeq" id="WP_184750435.1">
    <property type="nucleotide sequence ID" value="NZ_BAAAJR010000010.1"/>
</dbReference>
<comment type="caution">
    <text evidence="4">The sequence shown here is derived from an EMBL/GenBank/DDBJ whole genome shotgun (WGS) entry which is preliminary data.</text>
</comment>
<sequence length="184" mass="20258">MTQPTPYGGRPQTPAPGVEAPEKRIARFRPHARELFWPAALLIAVAGACGYLLGNLPAPYEDWMLLAAAGALVLLVVVLPYLSWLAHVYIVTTQRIIERRGLFVPQRRELAHVRGYTVELRRSILQRMWGAGTLVLAGGVEEPMRLKNVPSASLVQETLVDQIEVNQILAHRDAQSLPTGPVAT</sequence>
<organism evidence="4 5">
    <name type="scientific">Microbacterium thalassium</name>
    <dbReference type="NCBI Taxonomy" id="362649"/>
    <lineage>
        <taxon>Bacteria</taxon>
        <taxon>Bacillati</taxon>
        <taxon>Actinomycetota</taxon>
        <taxon>Actinomycetes</taxon>
        <taxon>Micrococcales</taxon>
        <taxon>Microbacteriaceae</taxon>
        <taxon>Microbacterium</taxon>
    </lineage>
</organism>
<evidence type="ECO:0000256" key="2">
    <source>
        <dbReference type="SAM" id="Phobius"/>
    </source>
</evidence>
<keyword evidence="2" id="KW-1133">Transmembrane helix</keyword>
<reference evidence="4 5" key="1">
    <citation type="submission" date="2020-08" db="EMBL/GenBank/DDBJ databases">
        <title>Sequencing the genomes of 1000 actinobacteria strains.</title>
        <authorList>
            <person name="Klenk H.-P."/>
        </authorList>
    </citation>
    <scope>NUCLEOTIDE SEQUENCE [LARGE SCALE GENOMIC DNA]</scope>
    <source>
        <strain evidence="4 5">DSM 12511</strain>
    </source>
</reference>
<dbReference type="AlphaFoldDB" id="A0A7X0FQM5"/>
<feature type="domain" description="YdbS-like PH" evidence="3">
    <location>
        <begin position="84"/>
        <end position="157"/>
    </location>
</feature>
<accession>A0A7X0FQM5</accession>
<dbReference type="Pfam" id="PF03703">
    <property type="entry name" value="bPH_2"/>
    <property type="match status" value="1"/>
</dbReference>
<proteinExistence type="predicted"/>
<keyword evidence="2" id="KW-0472">Membrane</keyword>
<evidence type="ECO:0000259" key="3">
    <source>
        <dbReference type="Pfam" id="PF03703"/>
    </source>
</evidence>
<dbReference type="EMBL" id="JACHML010000001">
    <property type="protein sequence ID" value="MBB6391286.1"/>
    <property type="molecule type" value="Genomic_DNA"/>
</dbReference>
<keyword evidence="2" id="KW-0812">Transmembrane</keyword>
<gene>
    <name evidence="4" type="ORF">HD594_001599</name>
</gene>
<evidence type="ECO:0000313" key="5">
    <source>
        <dbReference type="Proteomes" id="UP000537775"/>
    </source>
</evidence>
<protein>
    <submittedName>
        <fullName evidence="4">Membrane protein YdbS with pleckstrin-like domain</fullName>
    </submittedName>
</protein>
<dbReference type="InterPro" id="IPR005182">
    <property type="entry name" value="YdbS-like_PH"/>
</dbReference>
<feature type="region of interest" description="Disordered" evidence="1">
    <location>
        <begin position="1"/>
        <end position="20"/>
    </location>
</feature>